<proteinExistence type="predicted"/>
<reference evidence="1 2" key="1">
    <citation type="submission" date="2017-09" db="EMBL/GenBank/DDBJ databases">
        <title>Depth-based differentiation of microbial function through sediment-hosted aquifers and enrichment of novel symbionts in the deep terrestrial subsurface.</title>
        <authorList>
            <person name="Probst A.J."/>
            <person name="Ladd B."/>
            <person name="Jarett J.K."/>
            <person name="Geller-Mcgrath D.E."/>
            <person name="Sieber C.M."/>
            <person name="Emerson J.B."/>
            <person name="Anantharaman K."/>
            <person name="Thomas B.C."/>
            <person name="Malmstrom R."/>
            <person name="Stieglmeier M."/>
            <person name="Klingl A."/>
            <person name="Woyke T."/>
            <person name="Ryan C.M."/>
            <person name="Banfield J.F."/>
        </authorList>
    </citation>
    <scope>NUCLEOTIDE SEQUENCE [LARGE SCALE GENOMIC DNA]</scope>
    <source>
        <strain evidence="1">CG22_combo_CG10-13_8_21_14_all_43_12</strain>
    </source>
</reference>
<dbReference type="AlphaFoldDB" id="A0A2H0DVM5"/>
<name>A0A2H0DVM5_9BACT</name>
<dbReference type="Proteomes" id="UP000231136">
    <property type="component" value="Unassembled WGS sequence"/>
</dbReference>
<accession>A0A2H0DVM5</accession>
<dbReference type="EMBL" id="PCTR01000058">
    <property type="protein sequence ID" value="PIP85908.1"/>
    <property type="molecule type" value="Genomic_DNA"/>
</dbReference>
<organism evidence="1 2">
    <name type="scientific">Candidatus Collierbacteria bacterium CG22_combo_CG10-13_8_21_14_all_43_12</name>
    <dbReference type="NCBI Taxonomy" id="1974537"/>
    <lineage>
        <taxon>Bacteria</taxon>
        <taxon>Candidatus Collieribacteriota</taxon>
    </lineage>
</organism>
<sequence length="80" mass="9202">MLTQTDLDNIDKRTEKTIKKAISDNYFPTKDDFRESMSTLQITMDKVYGIVKKIDEEQTVVSHTVQNHENRITKLGTALA</sequence>
<gene>
    <name evidence="1" type="ORF">COW83_01845</name>
</gene>
<evidence type="ECO:0000313" key="2">
    <source>
        <dbReference type="Proteomes" id="UP000231136"/>
    </source>
</evidence>
<protein>
    <submittedName>
        <fullName evidence="1">Uncharacterized protein</fullName>
    </submittedName>
</protein>
<comment type="caution">
    <text evidence="1">The sequence shown here is derived from an EMBL/GenBank/DDBJ whole genome shotgun (WGS) entry which is preliminary data.</text>
</comment>
<evidence type="ECO:0000313" key="1">
    <source>
        <dbReference type="EMBL" id="PIP85908.1"/>
    </source>
</evidence>